<feature type="chain" id="PRO_5020384705" description="Spore-associated protein A" evidence="1">
    <location>
        <begin position="30"/>
        <end position="142"/>
    </location>
</feature>
<comment type="caution">
    <text evidence="2">The sequence shown here is derived from an EMBL/GenBank/DDBJ whole genome shotgun (WGS) entry which is preliminary data.</text>
</comment>
<feature type="signal peptide" evidence="1">
    <location>
        <begin position="1"/>
        <end position="29"/>
    </location>
</feature>
<dbReference type="AlphaFoldDB" id="A0A4R4VM82"/>
<name>A0A4R4VM82_9ACTN</name>
<proteinExistence type="predicted"/>
<dbReference type="EMBL" id="SMKO01000054">
    <property type="protein sequence ID" value="TDD03464.1"/>
    <property type="molecule type" value="Genomic_DNA"/>
</dbReference>
<organism evidence="2 3">
    <name type="scientific">Nonomuraea deserti</name>
    <dbReference type="NCBI Taxonomy" id="1848322"/>
    <lineage>
        <taxon>Bacteria</taxon>
        <taxon>Bacillati</taxon>
        <taxon>Actinomycetota</taxon>
        <taxon>Actinomycetes</taxon>
        <taxon>Streptosporangiales</taxon>
        <taxon>Streptosporangiaceae</taxon>
        <taxon>Nonomuraea</taxon>
    </lineage>
</organism>
<evidence type="ECO:0000256" key="1">
    <source>
        <dbReference type="SAM" id="SignalP"/>
    </source>
</evidence>
<gene>
    <name evidence="2" type="ORF">E1292_20910</name>
</gene>
<keyword evidence="3" id="KW-1185">Reference proteome</keyword>
<evidence type="ECO:0000313" key="3">
    <source>
        <dbReference type="Proteomes" id="UP000295258"/>
    </source>
</evidence>
<dbReference type="Proteomes" id="UP000295258">
    <property type="component" value="Unassembled WGS sequence"/>
</dbReference>
<keyword evidence="1" id="KW-0732">Signal</keyword>
<evidence type="ECO:0008006" key="4">
    <source>
        <dbReference type="Google" id="ProtNLM"/>
    </source>
</evidence>
<accession>A0A4R4VM82</accession>
<sequence length="142" mass="14664">MRFRNGLAAVASVAMVSAWLVGTAAPASAASPCGGGYKLVGTYNIKLGGSKYGILEIRWNSGKGRNCAVAYGRGSTYGSKAYKSVRIKTSGASSWADSDSGQFKFYAGPVYVSARDKCITVLATVKGSGGYGDVRKDGVHCG</sequence>
<evidence type="ECO:0000313" key="2">
    <source>
        <dbReference type="EMBL" id="TDD03464.1"/>
    </source>
</evidence>
<reference evidence="2 3" key="1">
    <citation type="submission" date="2019-03" db="EMBL/GenBank/DDBJ databases">
        <title>Draft genome sequences of novel Actinobacteria.</title>
        <authorList>
            <person name="Sahin N."/>
            <person name="Ay H."/>
            <person name="Saygin H."/>
        </authorList>
    </citation>
    <scope>NUCLEOTIDE SEQUENCE [LARGE SCALE GENOMIC DNA]</scope>
    <source>
        <strain evidence="2 3">KC310</strain>
    </source>
</reference>
<dbReference type="RefSeq" id="WP_132596923.1">
    <property type="nucleotide sequence ID" value="NZ_SMKO01000054.1"/>
</dbReference>
<protein>
    <recommendedName>
        <fullName evidence="4">Spore-associated protein A</fullName>
    </recommendedName>
</protein>